<dbReference type="InterPro" id="IPR003711">
    <property type="entry name" value="CarD-like/TRCF_RID"/>
</dbReference>
<dbReference type="AlphaFoldDB" id="A0A173ZAI7"/>
<dbReference type="InterPro" id="IPR014001">
    <property type="entry name" value="Helicase_ATP-bd"/>
</dbReference>
<dbReference type="SMART" id="SM00982">
    <property type="entry name" value="TRCF"/>
    <property type="match status" value="1"/>
</dbReference>
<evidence type="ECO:0000256" key="4">
    <source>
        <dbReference type="ARBA" id="ARBA00022763"/>
    </source>
</evidence>
<evidence type="ECO:0000259" key="14">
    <source>
        <dbReference type="PROSITE" id="PS51192"/>
    </source>
</evidence>
<dbReference type="SMART" id="SM00487">
    <property type="entry name" value="DEXDc"/>
    <property type="match status" value="1"/>
</dbReference>
<dbReference type="InterPro" id="IPR047112">
    <property type="entry name" value="RecG/Mfd"/>
</dbReference>
<protein>
    <recommendedName>
        <fullName evidence="12 13">Transcription-repair-coupling factor</fullName>
        <shortName evidence="13">TRCF</shortName>
        <ecNumber evidence="13">3.6.4.-</ecNumber>
    </recommendedName>
</protein>
<evidence type="ECO:0000259" key="15">
    <source>
        <dbReference type="PROSITE" id="PS51194"/>
    </source>
</evidence>
<comment type="similarity">
    <text evidence="10 13">In the N-terminal section; belongs to the UvrB family.</text>
</comment>
<reference evidence="17 19" key="2">
    <citation type="journal article" date="2019" name="Science, e1252229">
        <title>Invertible promoters mediate bacterial phase variation, antibiotic resistance, and host adaptation in the gut.</title>
        <authorList>
            <person name="Jiang X."/>
            <person name="Hall A.B."/>
            <person name="Arthur T.D."/>
            <person name="Plichta D.R."/>
            <person name="Covington C.T."/>
            <person name="Poyet M."/>
            <person name="Crothers J."/>
            <person name="Moses P.L."/>
            <person name="Tolonen A.C."/>
            <person name="Vlamakis H."/>
            <person name="Alm E.J."/>
            <person name="Xavier R.J."/>
        </authorList>
    </citation>
    <scope>NUCLEOTIDE SEQUENCE [LARGE SCALE GENOMIC DNA]</scope>
    <source>
        <strain evidence="19">aa_0143</strain>
        <strain evidence="17">Aa_0143</strain>
    </source>
</reference>
<keyword evidence="6" id="KW-0347">Helicase</keyword>
<keyword evidence="5 13" id="KW-0378">Hydrolase</keyword>
<name>A0A173ZAI7_9FIRM</name>
<dbReference type="Gene3D" id="3.90.1150.50">
    <property type="entry name" value="Transcription-repair-coupling factor, D7 domain"/>
    <property type="match status" value="1"/>
</dbReference>
<dbReference type="Pfam" id="PF02559">
    <property type="entry name" value="CarD_TRCF_RID"/>
    <property type="match status" value="1"/>
</dbReference>
<keyword evidence="4 13" id="KW-0227">DNA damage</keyword>
<dbReference type="GO" id="GO:0016787">
    <property type="term" value="F:hydrolase activity"/>
    <property type="evidence" value="ECO:0007669"/>
    <property type="project" value="UniProtKB-KW"/>
</dbReference>
<dbReference type="GO" id="GO:0005737">
    <property type="term" value="C:cytoplasm"/>
    <property type="evidence" value="ECO:0007669"/>
    <property type="project" value="UniProtKB-SubCell"/>
</dbReference>
<dbReference type="GO" id="GO:0005524">
    <property type="term" value="F:ATP binding"/>
    <property type="evidence" value="ECO:0007669"/>
    <property type="project" value="UniProtKB-UniRule"/>
</dbReference>
<evidence type="ECO:0000256" key="11">
    <source>
        <dbReference type="ARBA" id="ARBA00061399"/>
    </source>
</evidence>
<dbReference type="InterPro" id="IPR005118">
    <property type="entry name" value="TRCF_C"/>
</dbReference>
<proteinExistence type="inferred from homology"/>
<dbReference type="GO" id="GO:0006355">
    <property type="term" value="P:regulation of DNA-templated transcription"/>
    <property type="evidence" value="ECO:0007669"/>
    <property type="project" value="UniProtKB-UniRule"/>
</dbReference>
<evidence type="ECO:0000313" key="17">
    <source>
        <dbReference type="EMBL" id="RYS78838.1"/>
    </source>
</evidence>
<evidence type="ECO:0000313" key="19">
    <source>
        <dbReference type="Proteomes" id="UP000292665"/>
    </source>
</evidence>
<dbReference type="HAMAP" id="MF_00969">
    <property type="entry name" value="TRCF"/>
    <property type="match status" value="1"/>
</dbReference>
<dbReference type="PROSITE" id="PS51194">
    <property type="entry name" value="HELICASE_CTER"/>
    <property type="match status" value="1"/>
</dbReference>
<dbReference type="Pfam" id="PF00271">
    <property type="entry name" value="Helicase_C"/>
    <property type="match status" value="1"/>
</dbReference>
<dbReference type="InterPro" id="IPR004576">
    <property type="entry name" value="Mfd"/>
</dbReference>
<evidence type="ECO:0000256" key="12">
    <source>
        <dbReference type="ARBA" id="ARBA00070128"/>
    </source>
</evidence>
<dbReference type="GO" id="GO:0000716">
    <property type="term" value="P:transcription-coupled nucleotide-excision repair, DNA damage recognition"/>
    <property type="evidence" value="ECO:0007669"/>
    <property type="project" value="UniProtKB-UniRule"/>
</dbReference>
<evidence type="ECO:0000256" key="3">
    <source>
        <dbReference type="ARBA" id="ARBA00022741"/>
    </source>
</evidence>
<dbReference type="PROSITE" id="PS51192">
    <property type="entry name" value="HELICASE_ATP_BIND_1"/>
    <property type="match status" value="1"/>
</dbReference>
<evidence type="ECO:0000256" key="5">
    <source>
        <dbReference type="ARBA" id="ARBA00022801"/>
    </source>
</evidence>
<keyword evidence="3 13" id="KW-0547">Nucleotide-binding</keyword>
<dbReference type="Gene3D" id="3.40.50.300">
    <property type="entry name" value="P-loop containing nucleotide triphosphate hydrolases"/>
    <property type="match status" value="2"/>
</dbReference>
<keyword evidence="7 13" id="KW-0067">ATP-binding</keyword>
<dbReference type="InterPro" id="IPR037235">
    <property type="entry name" value="TRCF-like_C_D7"/>
</dbReference>
<dbReference type="SUPFAM" id="SSF52540">
    <property type="entry name" value="P-loop containing nucleoside triphosphate hydrolases"/>
    <property type="match status" value="3"/>
</dbReference>
<dbReference type="CDD" id="cd17991">
    <property type="entry name" value="DEXHc_TRCF"/>
    <property type="match status" value="1"/>
</dbReference>
<dbReference type="GO" id="GO:0003684">
    <property type="term" value="F:damaged DNA binding"/>
    <property type="evidence" value="ECO:0007669"/>
    <property type="project" value="InterPro"/>
</dbReference>
<dbReference type="GO" id="GO:0003678">
    <property type="term" value="F:DNA helicase activity"/>
    <property type="evidence" value="ECO:0007669"/>
    <property type="project" value="TreeGrafter"/>
</dbReference>
<dbReference type="EMBL" id="CYZO01000006">
    <property type="protein sequence ID" value="CUN72188.1"/>
    <property type="molecule type" value="Genomic_DNA"/>
</dbReference>
<feature type="domain" description="Helicase C-terminal" evidence="15">
    <location>
        <begin position="753"/>
        <end position="919"/>
    </location>
</feature>
<dbReference type="Pfam" id="PF17757">
    <property type="entry name" value="UvrB_inter"/>
    <property type="match status" value="1"/>
</dbReference>
<keyword evidence="2 13" id="KW-0963">Cytoplasm</keyword>
<dbReference type="SUPFAM" id="SSF141259">
    <property type="entry name" value="CarD-like"/>
    <property type="match status" value="1"/>
</dbReference>
<keyword evidence="8 13" id="KW-0238">DNA-binding</keyword>
<evidence type="ECO:0000256" key="2">
    <source>
        <dbReference type="ARBA" id="ARBA00022490"/>
    </source>
</evidence>
<dbReference type="SMART" id="SM01058">
    <property type="entry name" value="CarD_TRCF"/>
    <property type="match status" value="1"/>
</dbReference>
<reference evidence="16 18" key="1">
    <citation type="submission" date="2015-09" db="EMBL/GenBank/DDBJ databases">
        <authorList>
            <consortium name="Pathogen Informatics"/>
        </authorList>
    </citation>
    <scope>NUCLEOTIDE SEQUENCE [LARGE SCALE GENOMIC DNA]</scope>
    <source>
        <strain evidence="16 18">2789STDY5834841</strain>
    </source>
</reference>
<dbReference type="RefSeq" id="WP_004846430.1">
    <property type="nucleotide sequence ID" value="NZ_AP028249.1"/>
</dbReference>
<dbReference type="Proteomes" id="UP000095787">
    <property type="component" value="Unassembled WGS sequence"/>
</dbReference>
<dbReference type="Proteomes" id="UP000292665">
    <property type="component" value="Unassembled WGS sequence"/>
</dbReference>
<dbReference type="SUPFAM" id="SSF143517">
    <property type="entry name" value="TRCF domain-like"/>
    <property type="match status" value="1"/>
</dbReference>
<dbReference type="Pfam" id="PF00270">
    <property type="entry name" value="DEAD"/>
    <property type="match status" value="1"/>
</dbReference>
<dbReference type="NCBIfam" id="TIGR00580">
    <property type="entry name" value="mfd"/>
    <property type="match status" value="1"/>
</dbReference>
<dbReference type="EC" id="3.6.4.-" evidence="13"/>
<evidence type="ECO:0000313" key="18">
    <source>
        <dbReference type="Proteomes" id="UP000095787"/>
    </source>
</evidence>
<dbReference type="FunFam" id="3.40.50.300:FF:000546">
    <property type="entry name" value="Transcription-repair-coupling factor"/>
    <property type="match status" value="1"/>
</dbReference>
<dbReference type="InterPro" id="IPR001650">
    <property type="entry name" value="Helicase_C-like"/>
</dbReference>
<keyword evidence="9 13" id="KW-0234">DNA repair</keyword>
<sequence length="1115" mass="127670">MKALLAPLAELADYEEIRKNRTKENGMIQISGCVNTQKIHLLSGIGSGCGYKLVVFSNEEKAKKAYEEYLLFGEETYLYPARDLLFYYADIKGKTLTNRRMEVLRAIAEKKKEEPVTVITTMDAFLDGIISPDEIQKNRIHITGEDTVDLTKLEQDLTALGYERESQIEAPGQFAVRGGIIDVFPLAEEMPVRIELWGDEIDSIRMFDAKSQRSIENISEITIYPASENCFGNNGLVSFLKYFPENETLLFYDEPHRLQETAETVEAEYTESLKNRADAGMKEEGEEELRVFQTKDIISEMNRYSGIGLTTLESKCGLFKVRSVYTVQAKGVNPYNNSFELLTRDLKRLKRNGYRVVLLSGSRTRAKRLAEDLRDYDLSSFYSEDMQREVKPGEIMAAYGYASEGYEYPMLKFVVISESDIFGRKKKKKKRKKYEGQRIQDFAELKPGDYVVHENHGIGVYKGIEKIEVEKIVKDYMKIVYAEGGVLYIPVAQMDLIQKYAGADAKKPRLNKLGTIQWGKTKSQVKKAVQIVAKDLVELYAVRQQSEGFVYGPDTVWQKEFEEMFPFEETDDQLQAIEDTKHDMESKKIMDRLICGDVGYGKTEIAIRAAFKAVQEGKQVVCLVPTTILAQQHYNTFVQRLKEFPVRIDLLCRFRSAAEQKKTIEDTKKGFVDILVGTHRVLSKDVVFKDLGLLIIDEEQRFGVTHKEKIKKLKENIDVLTLTATPIPRTLHMSLIGIRDMSVLEEAPNERMPIQTYVMEYNDEMVREAITRELARDGQVYYVYNRVNDIADVAGRIQSLVPDANVAFAHGQMKERELEDIMYDFINGDIDVLVSTTIIETGLDIPNANTMIIQDADRFGLSQLYQLRGRVGRSNRMAYAFLLYQRDKLLKEVAEKRLSAIREFTDLGSGIKIAMRDLEIRGAGNLLGEAQSGHMEAVGYDLYCKMLNEAVRQLKGGPEAETFTTLIDLNVDAYIPEYYIKNEYQKLDIYKRIAAIESEEELEDMTEELIDRFGDIPKKVQQLLVIASLKSLAHSVYVTAIEQKGEEIRFTMYEKAKIDPSGIPKFLDSYKNDLIFRAEEPPYFLYCRKGRNKKSNTENVLDTVRRILEDLKKLT</sequence>
<comment type="similarity">
    <text evidence="11 13">In the C-terminal section; belongs to the helicase family. RecG subfamily.</text>
</comment>
<evidence type="ECO:0000313" key="16">
    <source>
        <dbReference type="EMBL" id="CUN72188.1"/>
    </source>
</evidence>
<organism evidence="16 18">
    <name type="scientific">[Ruminococcus] torques</name>
    <dbReference type="NCBI Taxonomy" id="33039"/>
    <lineage>
        <taxon>Bacteria</taxon>
        <taxon>Bacillati</taxon>
        <taxon>Bacillota</taxon>
        <taxon>Clostridia</taxon>
        <taxon>Lachnospirales</taxon>
        <taxon>Lachnospiraceae</taxon>
        <taxon>Mediterraneibacter</taxon>
    </lineage>
</organism>
<dbReference type="PANTHER" id="PTHR47964">
    <property type="entry name" value="ATP-DEPENDENT DNA HELICASE HOMOLOG RECG, CHLOROPLASTIC"/>
    <property type="match status" value="1"/>
</dbReference>
<evidence type="ECO:0000256" key="10">
    <source>
        <dbReference type="ARBA" id="ARBA00061104"/>
    </source>
</evidence>
<evidence type="ECO:0000256" key="9">
    <source>
        <dbReference type="ARBA" id="ARBA00023204"/>
    </source>
</evidence>
<comment type="function">
    <text evidence="13">Couples transcription and DNA repair by recognizing RNA polymerase (RNAP) stalled at DNA lesions. Mediates ATP-dependent release of RNAP and its truncated transcript from the DNA, and recruitment of nucleotide excision repair machinery to the damaged site.</text>
</comment>
<feature type="domain" description="Helicase ATP-binding" evidence="14">
    <location>
        <begin position="583"/>
        <end position="744"/>
    </location>
</feature>
<dbReference type="PANTHER" id="PTHR47964:SF1">
    <property type="entry name" value="ATP-DEPENDENT DNA HELICASE HOMOLOG RECG, CHLOROPLASTIC"/>
    <property type="match status" value="1"/>
</dbReference>
<evidence type="ECO:0000256" key="7">
    <source>
        <dbReference type="ARBA" id="ARBA00022840"/>
    </source>
</evidence>
<dbReference type="InterPro" id="IPR027417">
    <property type="entry name" value="P-loop_NTPase"/>
</dbReference>
<evidence type="ECO:0000256" key="1">
    <source>
        <dbReference type="ARBA" id="ARBA00004496"/>
    </source>
</evidence>
<comment type="subcellular location">
    <subcellularLocation>
        <location evidence="1 13">Cytoplasm</location>
    </subcellularLocation>
</comment>
<dbReference type="Gene3D" id="2.40.10.170">
    <property type="match status" value="1"/>
</dbReference>
<dbReference type="InterPro" id="IPR041471">
    <property type="entry name" value="UvrB_inter"/>
</dbReference>
<dbReference type="EMBL" id="RCYR01000021">
    <property type="protein sequence ID" value="RYS78838.1"/>
    <property type="molecule type" value="Genomic_DNA"/>
</dbReference>
<accession>A0A173ZAI7</accession>
<dbReference type="InterPro" id="IPR036101">
    <property type="entry name" value="CarD-like/TRCF_RID_sf"/>
</dbReference>
<dbReference type="GeneID" id="97328504"/>
<dbReference type="Gene3D" id="3.30.2060.10">
    <property type="entry name" value="Penicillin-binding protein 1b domain"/>
    <property type="match status" value="1"/>
</dbReference>
<evidence type="ECO:0000256" key="13">
    <source>
        <dbReference type="HAMAP-Rule" id="MF_00969"/>
    </source>
</evidence>
<evidence type="ECO:0000256" key="6">
    <source>
        <dbReference type="ARBA" id="ARBA00022806"/>
    </source>
</evidence>
<gene>
    <name evidence="13 16" type="primary">mfd</name>
    <name evidence="17" type="ORF">EAI93_10375</name>
    <name evidence="16" type="ORF">ERS852456_00654</name>
</gene>
<dbReference type="Pfam" id="PF03461">
    <property type="entry name" value="TRCF"/>
    <property type="match status" value="1"/>
</dbReference>
<dbReference type="InterPro" id="IPR011545">
    <property type="entry name" value="DEAD/DEAH_box_helicase_dom"/>
</dbReference>
<evidence type="ECO:0000256" key="8">
    <source>
        <dbReference type="ARBA" id="ARBA00023125"/>
    </source>
</evidence>
<dbReference type="SMART" id="SM00490">
    <property type="entry name" value="HELICc"/>
    <property type="match status" value="1"/>
</dbReference>